<proteinExistence type="predicted"/>
<gene>
    <name evidence="1" type="ORF">FOY43_03185</name>
</gene>
<sequence>MKKNILLYTLLSESEITTWYGVGINTKIFVNKNNLAIMEVIGYNEKIKLNNTDDYYICNYGWSGFEKVFLMSPIFGSVNFLKIDN</sequence>
<accession>A0A5B8K1C2</accession>
<dbReference type="AlphaFoldDB" id="A0A5B8K1C2"/>
<organism evidence="1 2">
    <name type="scientific">Mycoplasma anserisalpingitidis</name>
    <dbReference type="NCBI Taxonomy" id="519450"/>
    <lineage>
        <taxon>Bacteria</taxon>
        <taxon>Bacillati</taxon>
        <taxon>Mycoplasmatota</taxon>
        <taxon>Mollicutes</taxon>
        <taxon>Mycoplasmataceae</taxon>
        <taxon>Mycoplasma</taxon>
    </lineage>
</organism>
<evidence type="ECO:0000313" key="2">
    <source>
        <dbReference type="Proteomes" id="UP000317512"/>
    </source>
</evidence>
<protein>
    <submittedName>
        <fullName evidence="1">Uncharacterized protein</fullName>
    </submittedName>
</protein>
<reference evidence="2" key="1">
    <citation type="submission" date="2019-07" db="EMBL/GenBank/DDBJ databases">
        <title>Complete genome sequences of three Mycoplasma sp. 1220 strains.</title>
        <authorList>
            <person name="Grozner D."/>
            <person name="Forro B."/>
            <person name="Kovacs A.B."/>
            <person name="Marton S."/>
            <person name="Banyai K."/>
            <person name="Kreizinger Z."/>
            <person name="Sulyok K.M."/>
            <person name="Gyuranecz M."/>
        </authorList>
    </citation>
    <scope>NUCLEOTIDE SEQUENCE [LARGE SCALE GENOMIC DNA]</scope>
    <source>
        <strain evidence="2">MYCAV93</strain>
    </source>
</reference>
<dbReference type="EMBL" id="CP041663">
    <property type="protein sequence ID" value="QDY88641.1"/>
    <property type="molecule type" value="Genomic_DNA"/>
</dbReference>
<dbReference type="RefSeq" id="WP_146309094.1">
    <property type="nucleotide sequence ID" value="NZ_CP041663.1"/>
</dbReference>
<dbReference type="Proteomes" id="UP000317512">
    <property type="component" value="Chromosome"/>
</dbReference>
<evidence type="ECO:0000313" key="1">
    <source>
        <dbReference type="EMBL" id="QDY88641.1"/>
    </source>
</evidence>
<name>A0A5B8K1C2_9MOLU</name>